<dbReference type="CDD" id="cd06558">
    <property type="entry name" value="crotonase-like"/>
    <property type="match status" value="1"/>
</dbReference>
<feature type="binding site" evidence="4">
    <location>
        <position position="258"/>
    </location>
    <ligand>
        <name>substrate</name>
        <note>ligand shared between two neighboring subunits</note>
    </ligand>
</feature>
<evidence type="ECO:0000256" key="2">
    <source>
        <dbReference type="ARBA" id="ARBA00022428"/>
    </source>
</evidence>
<sequence>MQGRSSLIVKKTKGMRTMELTDVIYEKRGGIAKITMNRPKVYNAFRARTIQELIWAFRDAWDDNRVGVVILTGAGEKAFCVGGDQKEKGEEGGYSHSGGLGGGIGLEIETLHQTIRNIPKPVIAAVNGFAIGGGHVLHVICDLTIASDTAKFGQSGPKVGSYDAGFGSAYLARIVGEKKAREIWYLCEQYSAQEAKEMGLVNKIVAPEQLLEAAEEWARKILDKSPTALKMLKYSFNADSANIQGISQLSMGSLAMFYNTPESEEGKNAFLEKRPVDFNKFRG</sequence>
<dbReference type="Gene3D" id="3.90.226.10">
    <property type="entry name" value="2-enoyl-CoA Hydratase, Chain A, domain 1"/>
    <property type="match status" value="1"/>
</dbReference>
<dbReference type="EC" id="4.1.3.36" evidence="4 5"/>
<feature type="site" description="Important for catalysis" evidence="4">
    <location>
        <position position="258"/>
    </location>
</feature>
<feature type="binding site" description="in other chain" evidence="4">
    <location>
        <position position="94"/>
    </location>
    <ligand>
        <name>substrate</name>
        <note>ligand shared between two neighboring subunits</note>
    </ligand>
</feature>
<dbReference type="NCBIfam" id="TIGR01929">
    <property type="entry name" value="menB"/>
    <property type="match status" value="1"/>
</dbReference>
<evidence type="ECO:0000256" key="3">
    <source>
        <dbReference type="ARBA" id="ARBA00023239"/>
    </source>
</evidence>
<evidence type="ECO:0000256" key="5">
    <source>
        <dbReference type="NCBIfam" id="TIGR01929"/>
    </source>
</evidence>
<feature type="site" description="Important for catalysis" evidence="4">
    <location>
        <position position="94"/>
    </location>
</feature>
<feature type="binding site" evidence="4">
    <location>
        <position position="273"/>
    </location>
    <ligand>
        <name>substrate</name>
        <note>ligand shared between two neighboring subunits</note>
    </ligand>
</feature>
<gene>
    <name evidence="4" type="primary">menB</name>
    <name evidence="6" type="ORF">BN1180_02503</name>
</gene>
<dbReference type="PANTHER" id="PTHR43113">
    <property type="entry name" value="NUCLEOSIDE-DIPHOSPHATE-SUGAR EPIMERASE"/>
    <property type="match status" value="1"/>
</dbReference>
<evidence type="ECO:0000313" key="7">
    <source>
        <dbReference type="Proteomes" id="UP000182110"/>
    </source>
</evidence>
<dbReference type="EMBL" id="CCXW01000001">
    <property type="protein sequence ID" value="CEG32343.1"/>
    <property type="molecule type" value="Genomic_DNA"/>
</dbReference>
<comment type="pathway">
    <text evidence="4">Quinol/quinone metabolism; menaquinone biosynthesis.</text>
</comment>
<dbReference type="GO" id="GO:0005829">
    <property type="term" value="C:cytosol"/>
    <property type="evidence" value="ECO:0007669"/>
    <property type="project" value="TreeGrafter"/>
</dbReference>
<name>A0AAN2PGX1_9BACI</name>
<dbReference type="InterPro" id="IPR018376">
    <property type="entry name" value="Enoyl-CoA_hyd/isom_CS"/>
</dbReference>
<feature type="binding site" description="in other chain" evidence="4">
    <location>
        <begin position="81"/>
        <end position="85"/>
    </location>
    <ligand>
        <name>substrate</name>
        <note>ligand shared between two neighboring subunits</note>
    </ligand>
</feature>
<dbReference type="InterPro" id="IPR029045">
    <property type="entry name" value="ClpP/crotonase-like_dom_sf"/>
</dbReference>
<keyword evidence="7" id="KW-1185">Reference proteome</keyword>
<proteinExistence type="inferred from homology"/>
<comment type="caution">
    <text evidence="4">Lacks conserved residue(s) required for the propagation of feature annotation.</text>
</comment>
<dbReference type="GO" id="GO:0008935">
    <property type="term" value="F:1,4-dihydroxy-2-naphthoyl-CoA synthase activity"/>
    <property type="evidence" value="ECO:0007669"/>
    <property type="project" value="UniProtKB-UniRule"/>
</dbReference>
<dbReference type="Gene3D" id="1.10.12.10">
    <property type="entry name" value="Lyase 2-enoyl-coa Hydratase, Chain A, domain 2"/>
    <property type="match status" value="1"/>
</dbReference>
<comment type="pathway">
    <text evidence="4">Quinol/quinone metabolism; 1,4-dihydroxy-2-naphthoate biosynthesis; 1,4-dihydroxy-2-naphthoate from chorismate: step 6/7.</text>
</comment>
<dbReference type="GO" id="GO:0009234">
    <property type="term" value="P:menaquinone biosynthetic process"/>
    <property type="evidence" value="ECO:0007669"/>
    <property type="project" value="UniProtKB-UniRule"/>
</dbReference>
<comment type="catalytic activity">
    <reaction evidence="1 4">
        <text>2-succinylbenzoyl-CoA + H(+) = 1,4-dihydroxy-2-naphthoyl-CoA + H2O</text>
        <dbReference type="Rhea" id="RHEA:26562"/>
        <dbReference type="ChEBI" id="CHEBI:15377"/>
        <dbReference type="ChEBI" id="CHEBI:15378"/>
        <dbReference type="ChEBI" id="CHEBI:57364"/>
        <dbReference type="ChEBI" id="CHEBI:58897"/>
        <dbReference type="EC" id="4.1.3.36"/>
    </reaction>
</comment>
<dbReference type="HAMAP" id="MF_01934">
    <property type="entry name" value="MenB"/>
    <property type="match status" value="1"/>
</dbReference>
<evidence type="ECO:0000256" key="4">
    <source>
        <dbReference type="HAMAP-Rule" id="MF_01934"/>
    </source>
</evidence>
<feature type="binding site" description="in other chain" evidence="4">
    <location>
        <position position="161"/>
    </location>
    <ligand>
        <name>substrate</name>
        <note>ligand shared between two neighboring subunits</note>
    </ligand>
</feature>
<dbReference type="InterPro" id="IPR014748">
    <property type="entry name" value="Enoyl-CoA_hydra_C"/>
</dbReference>
<keyword evidence="2 4" id="KW-0474">Menaquinone biosynthesis</keyword>
<dbReference type="SUPFAM" id="SSF52096">
    <property type="entry name" value="ClpP/crotonase"/>
    <property type="match status" value="1"/>
</dbReference>
<comment type="caution">
    <text evidence="6">The sequence shown here is derived from an EMBL/GenBank/DDBJ whole genome shotgun (WGS) entry which is preliminary data.</text>
</comment>
<dbReference type="PANTHER" id="PTHR43113:SF1">
    <property type="entry name" value="1,4-DIHYDROXY-2-NAPHTHOYL-COA SYNTHASE, PEROXISOMAL"/>
    <property type="match status" value="1"/>
</dbReference>
<comment type="similarity">
    <text evidence="4">Belongs to the enoyl-CoA hydratase/isomerase family. MenB subfamily.</text>
</comment>
<organism evidence="6 7">
    <name type="scientific">Peribacillus simplex</name>
    <dbReference type="NCBI Taxonomy" id="1478"/>
    <lineage>
        <taxon>Bacteria</taxon>
        <taxon>Bacillati</taxon>
        <taxon>Bacillota</taxon>
        <taxon>Bacilli</taxon>
        <taxon>Bacillales</taxon>
        <taxon>Bacillaceae</taxon>
        <taxon>Peribacillus</taxon>
    </lineage>
</organism>
<feature type="binding site" description="in other chain" evidence="4">
    <location>
        <begin position="129"/>
        <end position="133"/>
    </location>
    <ligand>
        <name>substrate</name>
        <note>ligand shared between two neighboring subunits</note>
    </ligand>
</feature>
<dbReference type="Pfam" id="PF00378">
    <property type="entry name" value="ECH_1"/>
    <property type="match status" value="1"/>
</dbReference>
<dbReference type="InterPro" id="IPR001753">
    <property type="entry name" value="Enoyl-CoA_hydra/iso"/>
</dbReference>
<keyword evidence="3 4" id="KW-0456">Lyase</keyword>
<reference evidence="6 7" key="1">
    <citation type="journal article" date="2014" name="Genome Announc.">
        <title>Genome Sequence of Bacillus simplex Strain P558, Isolated from a Human Fecal Sample.</title>
        <authorList>
            <person name="Croce O."/>
            <person name="Hugon P."/>
            <person name="Lagier J.C."/>
            <person name="Bibi F."/>
            <person name="Robert C."/>
            <person name="Azhar E.I."/>
            <person name="Raoult D."/>
            <person name="Fournier P.E."/>
        </authorList>
    </citation>
    <scope>NUCLEOTIDE SEQUENCE [LARGE SCALE GENOMIC DNA]</scope>
    <source>
        <strain evidence="6 7">P558</strain>
    </source>
</reference>
<evidence type="ECO:0000313" key="6">
    <source>
        <dbReference type="EMBL" id="CEG32343.1"/>
    </source>
</evidence>
<dbReference type="AlphaFoldDB" id="A0AAN2PGX1"/>
<dbReference type="InterPro" id="IPR010198">
    <property type="entry name" value="DHNA-CoA_synthase_MenB"/>
</dbReference>
<evidence type="ECO:0000256" key="1">
    <source>
        <dbReference type="ARBA" id="ARBA00000177"/>
    </source>
</evidence>
<dbReference type="PROSITE" id="PS00166">
    <property type="entry name" value="ENOYL_COA_HYDRATASE"/>
    <property type="match status" value="1"/>
</dbReference>
<dbReference type="Proteomes" id="UP000182110">
    <property type="component" value="Unassembled WGS sequence"/>
</dbReference>
<comment type="function">
    <text evidence="4">Converts o-succinylbenzoyl-CoA (OSB-CoA) to 1,4-dihydroxy-2-naphthoyl-CoA (DHNA-CoA).</text>
</comment>
<protein>
    <recommendedName>
        <fullName evidence="4 5">1,4-dihydroxy-2-naphthoyl-CoA synthase</fullName>
        <shortName evidence="4">DHNA-CoA synthase</shortName>
        <ecNumber evidence="4 5">4.1.3.36</ecNumber>
    </recommendedName>
</protein>
<accession>A0AAN2PGX1</accession>